<feature type="compositionally biased region" description="Polar residues" evidence="10">
    <location>
        <begin position="24"/>
        <end position="38"/>
    </location>
</feature>
<feature type="domain" description="C2H2-type" evidence="11">
    <location>
        <begin position="565"/>
        <end position="587"/>
    </location>
</feature>
<dbReference type="GO" id="GO:0005634">
    <property type="term" value="C:nucleus"/>
    <property type="evidence" value="ECO:0007669"/>
    <property type="project" value="UniProtKB-SubCell"/>
</dbReference>
<dbReference type="Proteomes" id="UP000605846">
    <property type="component" value="Unassembled WGS sequence"/>
</dbReference>
<dbReference type="PANTHER" id="PTHR47427:SF1">
    <property type="entry name" value="PROTEIN STE12"/>
    <property type="match status" value="1"/>
</dbReference>
<protein>
    <submittedName>
        <fullName evidence="12">Homeodomain transcription factor ste12</fullName>
    </submittedName>
</protein>
<evidence type="ECO:0000256" key="3">
    <source>
        <dbReference type="ARBA" id="ARBA00022771"/>
    </source>
</evidence>
<comment type="caution">
    <text evidence="12">The sequence shown here is derived from an EMBL/GenBank/DDBJ whole genome shotgun (WGS) entry which is preliminary data.</text>
</comment>
<feature type="region of interest" description="Disordered" evidence="10">
    <location>
        <begin position="254"/>
        <end position="296"/>
    </location>
</feature>
<dbReference type="Pfam" id="PF00096">
    <property type="entry name" value="zf-C2H2"/>
    <property type="match status" value="1"/>
</dbReference>
<evidence type="ECO:0000256" key="2">
    <source>
        <dbReference type="ARBA" id="ARBA00022723"/>
    </source>
</evidence>
<dbReference type="GO" id="GO:1990527">
    <property type="term" value="C:Tec1p-Ste12p-Dig1p complex"/>
    <property type="evidence" value="ECO:0007669"/>
    <property type="project" value="TreeGrafter"/>
</dbReference>
<gene>
    <name evidence="12" type="primary">STE12_3</name>
    <name evidence="12" type="ORF">EC973_007273</name>
</gene>
<dbReference type="SMART" id="SM00424">
    <property type="entry name" value="STE"/>
    <property type="match status" value="1"/>
</dbReference>
<feature type="region of interest" description="Disordered" evidence="10">
    <location>
        <begin position="595"/>
        <end position="636"/>
    </location>
</feature>
<evidence type="ECO:0000256" key="10">
    <source>
        <dbReference type="SAM" id="MobiDB-lite"/>
    </source>
</evidence>
<evidence type="ECO:0000313" key="13">
    <source>
        <dbReference type="Proteomes" id="UP000605846"/>
    </source>
</evidence>
<dbReference type="SMART" id="SM00355">
    <property type="entry name" value="ZnF_C2H2"/>
    <property type="match status" value="2"/>
</dbReference>
<dbReference type="GO" id="GO:1990526">
    <property type="term" value="C:Ste12p-Dig1p-Dig2p complex"/>
    <property type="evidence" value="ECO:0007669"/>
    <property type="project" value="TreeGrafter"/>
</dbReference>
<evidence type="ECO:0000313" key="12">
    <source>
        <dbReference type="EMBL" id="KAF7727716.1"/>
    </source>
</evidence>
<dbReference type="SUPFAM" id="SSF57667">
    <property type="entry name" value="beta-beta-alpha zinc fingers"/>
    <property type="match status" value="1"/>
</dbReference>
<feature type="region of interest" description="Disordered" evidence="10">
    <location>
        <begin position="1"/>
        <end position="38"/>
    </location>
</feature>
<dbReference type="GO" id="GO:0008270">
    <property type="term" value="F:zinc ion binding"/>
    <property type="evidence" value="ECO:0007669"/>
    <property type="project" value="UniProtKB-KW"/>
</dbReference>
<feature type="region of interest" description="Disordered" evidence="10">
    <location>
        <begin position="309"/>
        <end position="329"/>
    </location>
</feature>
<dbReference type="Pfam" id="PF02200">
    <property type="entry name" value="STE"/>
    <property type="match status" value="1"/>
</dbReference>
<proteinExistence type="inferred from homology"/>
<evidence type="ECO:0000256" key="8">
    <source>
        <dbReference type="ARBA" id="ARBA00024345"/>
    </source>
</evidence>
<keyword evidence="4" id="KW-0862">Zinc</keyword>
<dbReference type="OrthoDB" id="1095242at2759"/>
<evidence type="ECO:0000256" key="9">
    <source>
        <dbReference type="PROSITE-ProRule" id="PRU00042"/>
    </source>
</evidence>
<evidence type="ECO:0000259" key="11">
    <source>
        <dbReference type="PROSITE" id="PS50157"/>
    </source>
</evidence>
<evidence type="ECO:0000256" key="7">
    <source>
        <dbReference type="ARBA" id="ARBA00023242"/>
    </source>
</evidence>
<dbReference type="PANTHER" id="PTHR47427">
    <property type="entry name" value="PROTEIN STE12"/>
    <property type="match status" value="1"/>
</dbReference>
<feature type="compositionally biased region" description="Polar residues" evidence="10">
    <location>
        <begin position="622"/>
        <end position="636"/>
    </location>
</feature>
<feature type="compositionally biased region" description="Polar residues" evidence="10">
    <location>
        <begin position="281"/>
        <end position="296"/>
    </location>
</feature>
<dbReference type="InterPro" id="IPR003120">
    <property type="entry name" value="Ste12"/>
</dbReference>
<dbReference type="EMBL" id="JABAYA010000051">
    <property type="protein sequence ID" value="KAF7727716.1"/>
    <property type="molecule type" value="Genomic_DNA"/>
</dbReference>
<feature type="domain" description="C2H2-type" evidence="11">
    <location>
        <begin position="535"/>
        <end position="564"/>
    </location>
</feature>
<dbReference type="PROSITE" id="PS00028">
    <property type="entry name" value="ZINC_FINGER_C2H2_1"/>
    <property type="match status" value="1"/>
</dbReference>
<sequence>MATNRLDRVTMPASNKRRTEGKPDTSSASYNMPLPDNSNTGSRMAMIDELKYFLYTAANSWDQDQSAKRFPLPSGESISCVLWNGAFYITGTDIVRTLNYRFHCFGRPVTNPKKFEEGIFSDLRNLKPGTDARLEEPKSELLDMLYKNNCIRTQKKQKVFYWYSVPHDRLFLDALERDLKREKMNMEPTSEAVAEPATSFSLDSTQEVFDQVRKPTSLPTIATTNTLGDEKICPIPQSNLSFAPVAPFGPKPQLSMPVGTKISPASHSRTISATAARRSRVNSGPANLGGQQQQTRLTNHDYRRLSHASYLLPPSPTSHSNLRSSKLVPQVGSKASDALSAFDDEQTNAFYEISKSALSSPSSKSSGQDLADGVGQLEIRSPQSITQRKDLPSPSLDSKALEKTKKIFGAVMLLGGSPTYKQRRRRASSMSSAALGSRSEHVQLLQHGGPERIRRHVNCHLRTTSTPSVSSKQSVSTSRFVIAAARAGFKPNQLSDKFQQTNMSASMQPKQIDATMSSVSWDKLVENNSESDHRYTCPHRACTHVFQCFKHLEQHVHSHFEKQSFICDLCGKQFAHPDNLAQHQRTHEVLSYNDCNVNQENDDDSSQGDASMRQDRIRDNSSSHSNQQRPGSTVANQHDRFYSSYGSTDCNGSVYWSTGFAGSMSGSICSSQDSTSGLTQDLDFEMHDLPICSDEYVNDITVGETEITHPSSVATSAMIPLSFSASPIDENLAPANVHKTSDNHLSWWPNKEESRLVLSPVNSSRCIEDEHYSVSSSSSPLSMTYLPEVHPYQTSLDVNIYDRVSTGYKQAEATKESHFITSNSTPVTLTSEYKPEVFREEMTLLSRSLDSSQPFNASGTITTDDISSTSFPLLSDSNSCSYQENQSYNPFSFENMTIYTPYVAPAEVSMMLQ</sequence>
<dbReference type="GO" id="GO:0003700">
    <property type="term" value="F:DNA-binding transcription factor activity"/>
    <property type="evidence" value="ECO:0007669"/>
    <property type="project" value="InterPro"/>
</dbReference>
<dbReference type="PROSITE" id="PS50157">
    <property type="entry name" value="ZINC_FINGER_C2H2_2"/>
    <property type="match status" value="2"/>
</dbReference>
<dbReference type="InterPro" id="IPR036236">
    <property type="entry name" value="Znf_C2H2_sf"/>
</dbReference>
<organism evidence="12 13">
    <name type="scientific">Apophysomyces ossiformis</name>
    <dbReference type="NCBI Taxonomy" id="679940"/>
    <lineage>
        <taxon>Eukaryota</taxon>
        <taxon>Fungi</taxon>
        <taxon>Fungi incertae sedis</taxon>
        <taxon>Mucoromycota</taxon>
        <taxon>Mucoromycotina</taxon>
        <taxon>Mucoromycetes</taxon>
        <taxon>Mucorales</taxon>
        <taxon>Mucorineae</taxon>
        <taxon>Mucoraceae</taxon>
        <taxon>Apophysomyces</taxon>
    </lineage>
</organism>
<dbReference type="AlphaFoldDB" id="A0A8H7BUH9"/>
<keyword evidence="2" id="KW-0479">Metal-binding</keyword>
<comment type="subcellular location">
    <subcellularLocation>
        <location evidence="1">Nucleus</location>
    </subcellularLocation>
</comment>
<evidence type="ECO:0000256" key="6">
    <source>
        <dbReference type="ARBA" id="ARBA00023163"/>
    </source>
</evidence>
<keyword evidence="5" id="KW-0805">Transcription regulation</keyword>
<accession>A0A8H7BUH9</accession>
<name>A0A8H7BUH9_9FUNG</name>
<keyword evidence="13" id="KW-1185">Reference proteome</keyword>
<evidence type="ECO:0000256" key="1">
    <source>
        <dbReference type="ARBA" id="ARBA00004123"/>
    </source>
</evidence>
<dbReference type="GO" id="GO:0003677">
    <property type="term" value="F:DNA binding"/>
    <property type="evidence" value="ECO:0007669"/>
    <property type="project" value="UniProtKB-KW"/>
</dbReference>
<keyword evidence="7" id="KW-0539">Nucleus</keyword>
<feature type="compositionally biased region" description="Low complexity" evidence="10">
    <location>
        <begin position="265"/>
        <end position="276"/>
    </location>
</feature>
<dbReference type="FunFam" id="3.30.160.60:FF:000065">
    <property type="entry name" value="B-cell CLL/lymphoma 6, member B"/>
    <property type="match status" value="1"/>
</dbReference>
<dbReference type="Gene3D" id="3.30.160.60">
    <property type="entry name" value="Classic Zinc Finger"/>
    <property type="match status" value="1"/>
</dbReference>
<keyword evidence="3 9" id="KW-0863">Zinc-finger</keyword>
<evidence type="ECO:0000256" key="5">
    <source>
        <dbReference type="ARBA" id="ARBA00023015"/>
    </source>
</evidence>
<evidence type="ECO:0000256" key="4">
    <source>
        <dbReference type="ARBA" id="ARBA00022833"/>
    </source>
</evidence>
<dbReference type="InterPro" id="IPR013087">
    <property type="entry name" value="Znf_C2H2_type"/>
</dbReference>
<feature type="region of interest" description="Disordered" evidence="10">
    <location>
        <begin position="378"/>
        <end position="398"/>
    </location>
</feature>
<comment type="similarity">
    <text evidence="8">Belongs to the STE12 transcription factor family.</text>
</comment>
<feature type="compositionally biased region" description="Basic and acidic residues" evidence="10">
    <location>
        <begin position="612"/>
        <end position="621"/>
    </location>
</feature>
<keyword evidence="6" id="KW-0804">Transcription</keyword>
<dbReference type="InterPro" id="IPR052127">
    <property type="entry name" value="STE12_transcription_factor"/>
</dbReference>
<keyword evidence="12" id="KW-0238">DNA-binding</keyword>
<keyword evidence="12" id="KW-0371">Homeobox</keyword>
<reference evidence="12" key="1">
    <citation type="submission" date="2020-01" db="EMBL/GenBank/DDBJ databases">
        <title>Genome Sequencing of Three Apophysomyces-Like Fungal Strains Confirms a Novel Fungal Genus in the Mucoromycota with divergent Burkholderia-like Endosymbiotic Bacteria.</title>
        <authorList>
            <person name="Stajich J.E."/>
            <person name="Macias A.M."/>
            <person name="Carter-House D."/>
            <person name="Lovett B."/>
            <person name="Kasson L.R."/>
            <person name="Berry K."/>
            <person name="Grigoriev I."/>
            <person name="Chang Y."/>
            <person name="Spatafora J."/>
            <person name="Kasson M.T."/>
        </authorList>
    </citation>
    <scope>NUCLEOTIDE SEQUENCE</scope>
    <source>
        <strain evidence="12">NRRL A-21654</strain>
    </source>
</reference>